<dbReference type="RefSeq" id="WP_302077419.1">
    <property type="nucleotide sequence ID" value="NZ_JAUKWQ010000004.1"/>
</dbReference>
<evidence type="ECO:0000256" key="5">
    <source>
        <dbReference type="ARBA" id="ARBA00023004"/>
    </source>
</evidence>
<dbReference type="CDD" id="cd03469">
    <property type="entry name" value="Rieske_RO_Alpha_N"/>
    <property type="match status" value="1"/>
</dbReference>
<dbReference type="InterPro" id="IPR036922">
    <property type="entry name" value="Rieske_2Fe-2S_sf"/>
</dbReference>
<evidence type="ECO:0000259" key="8">
    <source>
        <dbReference type="PROSITE" id="PS51296"/>
    </source>
</evidence>
<evidence type="ECO:0000256" key="6">
    <source>
        <dbReference type="ARBA" id="ARBA00023014"/>
    </source>
</evidence>
<proteinExistence type="predicted"/>
<reference evidence="9" key="2">
    <citation type="submission" date="2023-07" db="EMBL/GenBank/DDBJ databases">
        <authorList>
            <person name="Sun H."/>
        </authorList>
    </citation>
    <scope>NUCLEOTIDE SEQUENCE</scope>
    <source>
        <strain evidence="9">05753</strain>
    </source>
</reference>
<dbReference type="Proteomes" id="UP001169006">
    <property type="component" value="Unassembled WGS sequence"/>
</dbReference>
<accession>A0ABT8SY01</accession>
<evidence type="ECO:0000256" key="2">
    <source>
        <dbReference type="ARBA" id="ARBA00022714"/>
    </source>
</evidence>
<dbReference type="Gene3D" id="2.102.10.10">
    <property type="entry name" value="Rieske [2Fe-2S] iron-sulphur domain"/>
    <property type="match status" value="1"/>
</dbReference>
<evidence type="ECO:0000256" key="7">
    <source>
        <dbReference type="ARBA" id="ARBA00023027"/>
    </source>
</evidence>
<reference evidence="9" key="1">
    <citation type="journal article" date="2015" name="Int. J. Syst. Evol. Microbiol.">
        <title>Rhizobium oryzicola sp. nov., potential plant-growth-promoting endophytic bacteria isolated from rice roots.</title>
        <authorList>
            <person name="Zhang X.X."/>
            <person name="Gao J.S."/>
            <person name="Cao Y.H."/>
            <person name="Sheirdil R.A."/>
            <person name="Wang X.C."/>
            <person name="Zhang L."/>
        </authorList>
    </citation>
    <scope>NUCLEOTIDE SEQUENCE</scope>
    <source>
        <strain evidence="9">05753</strain>
    </source>
</reference>
<dbReference type="SUPFAM" id="SSF50022">
    <property type="entry name" value="ISP domain"/>
    <property type="match status" value="1"/>
</dbReference>
<dbReference type="PROSITE" id="PS51296">
    <property type="entry name" value="RIESKE"/>
    <property type="match status" value="1"/>
</dbReference>
<evidence type="ECO:0000256" key="1">
    <source>
        <dbReference type="ARBA" id="ARBA00001962"/>
    </source>
</evidence>
<comment type="caution">
    <text evidence="9">The sequence shown here is derived from an EMBL/GenBank/DDBJ whole genome shotgun (WGS) entry which is preliminary data.</text>
</comment>
<protein>
    <submittedName>
        <fullName evidence="9">Aromatic ring-hydroxylating dioxygenase subunit alpha</fullName>
    </submittedName>
</protein>
<dbReference type="GO" id="GO:0051213">
    <property type="term" value="F:dioxygenase activity"/>
    <property type="evidence" value="ECO:0007669"/>
    <property type="project" value="UniProtKB-KW"/>
</dbReference>
<evidence type="ECO:0000313" key="10">
    <source>
        <dbReference type="Proteomes" id="UP001169006"/>
    </source>
</evidence>
<feature type="domain" description="Rieske" evidence="8">
    <location>
        <begin position="43"/>
        <end position="149"/>
    </location>
</feature>
<dbReference type="Pfam" id="PF00355">
    <property type="entry name" value="Rieske"/>
    <property type="match status" value="1"/>
</dbReference>
<dbReference type="PANTHER" id="PTHR43756:SF5">
    <property type="entry name" value="CHOLINE MONOOXYGENASE, CHLOROPLASTIC"/>
    <property type="match status" value="1"/>
</dbReference>
<dbReference type="Gene3D" id="3.90.380.10">
    <property type="entry name" value="Naphthalene 1,2-dioxygenase Alpha Subunit, Chain A, domain 1"/>
    <property type="match status" value="1"/>
</dbReference>
<evidence type="ECO:0000313" key="9">
    <source>
        <dbReference type="EMBL" id="MDO1583226.1"/>
    </source>
</evidence>
<dbReference type="PROSITE" id="PS00570">
    <property type="entry name" value="RING_HYDROXYL_ALPHA"/>
    <property type="match status" value="1"/>
</dbReference>
<dbReference type="EMBL" id="JAUKWQ010000004">
    <property type="protein sequence ID" value="MDO1583226.1"/>
    <property type="molecule type" value="Genomic_DNA"/>
</dbReference>
<dbReference type="Pfam" id="PF00848">
    <property type="entry name" value="Ring_hydroxyl_A"/>
    <property type="match status" value="1"/>
</dbReference>
<keyword evidence="4" id="KW-0560">Oxidoreductase</keyword>
<dbReference type="InterPro" id="IPR001663">
    <property type="entry name" value="Rng_hydr_dOase-A"/>
</dbReference>
<dbReference type="PANTHER" id="PTHR43756">
    <property type="entry name" value="CHOLINE MONOOXYGENASE, CHLOROPLASTIC"/>
    <property type="match status" value="1"/>
</dbReference>
<keyword evidence="2" id="KW-0001">2Fe-2S</keyword>
<dbReference type="InterPro" id="IPR017941">
    <property type="entry name" value="Rieske_2Fe-2S"/>
</dbReference>
<keyword evidence="9" id="KW-0223">Dioxygenase</keyword>
<dbReference type="CDD" id="cd08884">
    <property type="entry name" value="RHO_alpha_C_GbcA-like"/>
    <property type="match status" value="1"/>
</dbReference>
<comment type="cofactor">
    <cofactor evidence="1">
        <name>Fe cation</name>
        <dbReference type="ChEBI" id="CHEBI:24875"/>
    </cofactor>
</comment>
<dbReference type="SUPFAM" id="SSF55961">
    <property type="entry name" value="Bet v1-like"/>
    <property type="match status" value="1"/>
</dbReference>
<dbReference type="InterPro" id="IPR015881">
    <property type="entry name" value="ARHD_Rieske_2Fe_2S"/>
</dbReference>
<dbReference type="PRINTS" id="PR00090">
    <property type="entry name" value="RNGDIOXGNASE"/>
</dbReference>
<evidence type="ECO:0000256" key="3">
    <source>
        <dbReference type="ARBA" id="ARBA00022723"/>
    </source>
</evidence>
<evidence type="ECO:0000256" key="4">
    <source>
        <dbReference type="ARBA" id="ARBA00023002"/>
    </source>
</evidence>
<dbReference type="InterPro" id="IPR015879">
    <property type="entry name" value="Ring_hydroxy_dOase_asu_C_dom"/>
</dbReference>
<keyword evidence="7" id="KW-0520">NAD</keyword>
<sequence length="408" mass="45392">MQYASKLGEILASRKKNHALPRDLYISREAYEFDLSEIFEKNWLMIGLDCELPKPGSYLAMTIGQTPVVVIRGRDNVIRGFFNSCRHRGAQICADGAGRSARLVCPYHQWTYELDGKLIHANSMPEDFDPSSHALQSFHVRVVAGAIYICLASQPPEFDAFAGCLEPMLAPMGLESAKLAHTEIYVEKANWKLVMENGRECYHCAACHPELGISFPIAITPDFSAEDAARSNAYREKMARLGLSVGPADGSWWQIARFPLNDGVCSMSLDGKIVVSKPLCNLDPDMGSLRIATEPHNFIHVLGDYAFVFSCYPTGPEETVVIAKWYVHKDAVEGVDYDPKRLIETWDATNRQDRDLAENNHRGVRGIGYQPGPYSQEAEALVIRFVDWYCDRASAALGLPALQIADVA</sequence>
<gene>
    <name evidence="9" type="ORF">Q2T52_14130</name>
</gene>
<organism evidence="9 10">
    <name type="scientific">Rhizobium oryzicola</name>
    <dbReference type="NCBI Taxonomy" id="1232668"/>
    <lineage>
        <taxon>Bacteria</taxon>
        <taxon>Pseudomonadati</taxon>
        <taxon>Pseudomonadota</taxon>
        <taxon>Alphaproteobacteria</taxon>
        <taxon>Hyphomicrobiales</taxon>
        <taxon>Rhizobiaceae</taxon>
        <taxon>Rhizobium/Agrobacterium group</taxon>
        <taxon>Rhizobium</taxon>
    </lineage>
</organism>
<keyword evidence="10" id="KW-1185">Reference proteome</keyword>
<keyword evidence="5" id="KW-0408">Iron</keyword>
<keyword evidence="3" id="KW-0479">Metal-binding</keyword>
<name>A0ABT8SY01_9HYPH</name>
<keyword evidence="6" id="KW-0411">Iron-sulfur</keyword>